<feature type="compositionally biased region" description="Acidic residues" evidence="1">
    <location>
        <begin position="1"/>
        <end position="12"/>
    </location>
</feature>
<gene>
    <name evidence="2" type="ORF">ASPBRDRAFT_136603</name>
</gene>
<feature type="region of interest" description="Disordered" evidence="1">
    <location>
        <begin position="371"/>
        <end position="525"/>
    </location>
</feature>
<feature type="compositionally biased region" description="Basic and acidic residues" evidence="1">
    <location>
        <begin position="516"/>
        <end position="525"/>
    </location>
</feature>
<dbReference type="OrthoDB" id="4776522at2759"/>
<evidence type="ECO:0000313" key="3">
    <source>
        <dbReference type="Proteomes" id="UP000184499"/>
    </source>
</evidence>
<dbReference type="VEuPathDB" id="FungiDB:ASPBRDRAFT_136603"/>
<dbReference type="Proteomes" id="UP000184499">
    <property type="component" value="Unassembled WGS sequence"/>
</dbReference>
<dbReference type="GeneID" id="93571298"/>
<dbReference type="RefSeq" id="XP_067474410.1">
    <property type="nucleotide sequence ID" value="XM_067618810.1"/>
</dbReference>
<protein>
    <submittedName>
        <fullName evidence="2">Uncharacterized protein</fullName>
    </submittedName>
</protein>
<feature type="compositionally biased region" description="Polar residues" evidence="1">
    <location>
        <begin position="416"/>
        <end position="426"/>
    </location>
</feature>
<dbReference type="OMA" id="AWNSINK"/>
<sequence>MSTDSPVDEEERPESPAERPDSPPSQLVFLPPPNSESSSASRTSIHPTFVLPEGDPFYNLVARREDNRPRLFPPFSGWSDNKAENCADPYCKHDVIVHEQVVDKYETCGSCGFVPAFGWLYRCGVDITGFSHRMEPGQAPVLSPWVSDAFDAGHYTNLQKNILEWQKLRVVQTVAEEHTEHLVAFPVTGVIYGIGDDDDDENPHVDFVEDVSHTDSDQFAEDRPLIQSSVYPPCSFRACHNCAPHLQERAWLSINEVCRDTTVRAPSQWDLRDRSISDANIVRNLGLRRFSRSGPAAGSVAESSTSLTEQNSKSPSALLKKLIVKTTKSSSSSPKPTKPTTTVLPALTAQIAGTVAGCFTNAPPTASIVARPTESSAAPSIQPPAAPLTAPPPPPHLEIPLWLTASASSSTSRSTNWNAGSSQAGPSGTYRRPSARSSHPERAQGARNSINRHPRRPNFVCGPPRTIVRVPATVHEEYEGDNLSGGEYEDDDENEDEDEDEDEDNESGGCLLDLASRAEDSEHRP</sequence>
<evidence type="ECO:0000313" key="2">
    <source>
        <dbReference type="EMBL" id="OJJ67161.1"/>
    </source>
</evidence>
<reference evidence="3" key="1">
    <citation type="journal article" date="2017" name="Genome Biol.">
        <title>Comparative genomics reveals high biological diversity and specific adaptations in the industrially and medically important fungal genus Aspergillus.</title>
        <authorList>
            <person name="de Vries R.P."/>
            <person name="Riley R."/>
            <person name="Wiebenga A."/>
            <person name="Aguilar-Osorio G."/>
            <person name="Amillis S."/>
            <person name="Uchima C.A."/>
            <person name="Anderluh G."/>
            <person name="Asadollahi M."/>
            <person name="Askin M."/>
            <person name="Barry K."/>
            <person name="Battaglia E."/>
            <person name="Bayram O."/>
            <person name="Benocci T."/>
            <person name="Braus-Stromeyer S.A."/>
            <person name="Caldana C."/>
            <person name="Canovas D."/>
            <person name="Cerqueira G.C."/>
            <person name="Chen F."/>
            <person name="Chen W."/>
            <person name="Choi C."/>
            <person name="Clum A."/>
            <person name="Dos Santos R.A."/>
            <person name="Damasio A.R."/>
            <person name="Diallinas G."/>
            <person name="Emri T."/>
            <person name="Fekete E."/>
            <person name="Flipphi M."/>
            <person name="Freyberg S."/>
            <person name="Gallo A."/>
            <person name="Gournas C."/>
            <person name="Habgood R."/>
            <person name="Hainaut M."/>
            <person name="Harispe M.L."/>
            <person name="Henrissat B."/>
            <person name="Hilden K.S."/>
            <person name="Hope R."/>
            <person name="Hossain A."/>
            <person name="Karabika E."/>
            <person name="Karaffa L."/>
            <person name="Karanyi Z."/>
            <person name="Krasevec N."/>
            <person name="Kuo A."/>
            <person name="Kusch H."/>
            <person name="LaButti K."/>
            <person name="Lagendijk E.L."/>
            <person name="Lapidus A."/>
            <person name="Levasseur A."/>
            <person name="Lindquist E."/>
            <person name="Lipzen A."/>
            <person name="Logrieco A.F."/>
            <person name="MacCabe A."/>
            <person name="Maekelae M.R."/>
            <person name="Malavazi I."/>
            <person name="Melin P."/>
            <person name="Meyer V."/>
            <person name="Mielnichuk N."/>
            <person name="Miskei M."/>
            <person name="Molnar A.P."/>
            <person name="Mule G."/>
            <person name="Ngan C.Y."/>
            <person name="Orejas M."/>
            <person name="Orosz E."/>
            <person name="Ouedraogo J.P."/>
            <person name="Overkamp K.M."/>
            <person name="Park H.-S."/>
            <person name="Perrone G."/>
            <person name="Piumi F."/>
            <person name="Punt P.J."/>
            <person name="Ram A.F."/>
            <person name="Ramon A."/>
            <person name="Rauscher S."/>
            <person name="Record E."/>
            <person name="Riano-Pachon D.M."/>
            <person name="Robert V."/>
            <person name="Roehrig J."/>
            <person name="Ruller R."/>
            <person name="Salamov A."/>
            <person name="Salih N.S."/>
            <person name="Samson R.A."/>
            <person name="Sandor E."/>
            <person name="Sanguinetti M."/>
            <person name="Schuetze T."/>
            <person name="Sepcic K."/>
            <person name="Shelest E."/>
            <person name="Sherlock G."/>
            <person name="Sophianopoulou V."/>
            <person name="Squina F.M."/>
            <person name="Sun H."/>
            <person name="Susca A."/>
            <person name="Todd R.B."/>
            <person name="Tsang A."/>
            <person name="Unkles S.E."/>
            <person name="van de Wiele N."/>
            <person name="van Rossen-Uffink D."/>
            <person name="Oliveira J.V."/>
            <person name="Vesth T.C."/>
            <person name="Visser J."/>
            <person name="Yu J.-H."/>
            <person name="Zhou M."/>
            <person name="Andersen M.R."/>
            <person name="Archer D.B."/>
            <person name="Baker S.E."/>
            <person name="Benoit I."/>
            <person name="Brakhage A.A."/>
            <person name="Braus G.H."/>
            <person name="Fischer R."/>
            <person name="Frisvad J.C."/>
            <person name="Goldman G.H."/>
            <person name="Houbraken J."/>
            <person name="Oakley B."/>
            <person name="Pocsi I."/>
            <person name="Scazzocchio C."/>
            <person name="Seiboth B."/>
            <person name="vanKuyk P.A."/>
            <person name="Wortman J."/>
            <person name="Dyer P.S."/>
            <person name="Grigoriev I.V."/>
        </authorList>
    </citation>
    <scope>NUCLEOTIDE SEQUENCE [LARGE SCALE GENOMIC DNA]</scope>
    <source>
        <strain evidence="3">CBS 101740 / IMI 381727 / IBT 21946</strain>
    </source>
</reference>
<name>A0A1L9U662_ASPBC</name>
<proteinExistence type="predicted"/>
<evidence type="ECO:0000256" key="1">
    <source>
        <dbReference type="SAM" id="MobiDB-lite"/>
    </source>
</evidence>
<feature type="compositionally biased region" description="Low complexity" evidence="1">
    <location>
        <begin position="398"/>
        <end position="415"/>
    </location>
</feature>
<feature type="compositionally biased region" description="Polar residues" evidence="1">
    <location>
        <begin position="35"/>
        <end position="46"/>
    </location>
</feature>
<dbReference type="EMBL" id="KV878695">
    <property type="protein sequence ID" value="OJJ67161.1"/>
    <property type="molecule type" value="Genomic_DNA"/>
</dbReference>
<feature type="region of interest" description="Disordered" evidence="1">
    <location>
        <begin position="292"/>
        <end position="314"/>
    </location>
</feature>
<accession>A0A1L9U662</accession>
<dbReference type="STRING" id="767769.A0A1L9U662"/>
<organism evidence="2 3">
    <name type="scientific">Aspergillus brasiliensis (strain CBS 101740 / IMI 381727 / IBT 21946)</name>
    <dbReference type="NCBI Taxonomy" id="767769"/>
    <lineage>
        <taxon>Eukaryota</taxon>
        <taxon>Fungi</taxon>
        <taxon>Dikarya</taxon>
        <taxon>Ascomycota</taxon>
        <taxon>Pezizomycotina</taxon>
        <taxon>Eurotiomycetes</taxon>
        <taxon>Eurotiomycetidae</taxon>
        <taxon>Eurotiales</taxon>
        <taxon>Aspergillaceae</taxon>
        <taxon>Aspergillus</taxon>
        <taxon>Aspergillus subgen. Circumdati</taxon>
    </lineage>
</organism>
<feature type="compositionally biased region" description="Acidic residues" evidence="1">
    <location>
        <begin position="487"/>
        <end position="506"/>
    </location>
</feature>
<feature type="compositionally biased region" description="Pro residues" evidence="1">
    <location>
        <begin position="381"/>
        <end position="397"/>
    </location>
</feature>
<keyword evidence="3" id="KW-1185">Reference proteome</keyword>
<feature type="region of interest" description="Disordered" evidence="1">
    <location>
        <begin position="1"/>
        <end position="47"/>
    </location>
</feature>
<feature type="compositionally biased region" description="Polar residues" evidence="1">
    <location>
        <begin position="301"/>
        <end position="314"/>
    </location>
</feature>
<dbReference type="AlphaFoldDB" id="A0A1L9U662"/>